<dbReference type="Proteomes" id="UP000215914">
    <property type="component" value="Chromosome 10"/>
</dbReference>
<gene>
    <name evidence="2" type="ORF">HannXRQ_Chr10g0309941</name>
    <name evidence="1" type="ORF">HanXRQr2_Chr10g0455941</name>
</gene>
<reference evidence="1 3" key="1">
    <citation type="journal article" date="2017" name="Nature">
        <title>The sunflower genome provides insights into oil metabolism, flowering and Asterid evolution.</title>
        <authorList>
            <person name="Badouin H."/>
            <person name="Gouzy J."/>
            <person name="Grassa C.J."/>
            <person name="Murat F."/>
            <person name="Staton S.E."/>
            <person name="Cottret L."/>
            <person name="Lelandais-Briere C."/>
            <person name="Owens G.L."/>
            <person name="Carrere S."/>
            <person name="Mayjonade B."/>
            <person name="Legrand L."/>
            <person name="Gill N."/>
            <person name="Kane N.C."/>
            <person name="Bowers J.E."/>
            <person name="Hubner S."/>
            <person name="Bellec A."/>
            <person name="Berard A."/>
            <person name="Berges H."/>
            <person name="Blanchet N."/>
            <person name="Boniface M.C."/>
            <person name="Brunel D."/>
            <person name="Catrice O."/>
            <person name="Chaidir N."/>
            <person name="Claudel C."/>
            <person name="Donnadieu C."/>
            <person name="Faraut T."/>
            <person name="Fievet G."/>
            <person name="Helmstetter N."/>
            <person name="King M."/>
            <person name="Knapp S.J."/>
            <person name="Lai Z."/>
            <person name="Le Paslier M.C."/>
            <person name="Lippi Y."/>
            <person name="Lorenzon L."/>
            <person name="Mandel J.R."/>
            <person name="Marage G."/>
            <person name="Marchand G."/>
            <person name="Marquand E."/>
            <person name="Bret-Mestries E."/>
            <person name="Morien E."/>
            <person name="Nambeesan S."/>
            <person name="Nguyen T."/>
            <person name="Pegot-Espagnet P."/>
            <person name="Pouilly N."/>
            <person name="Raftis F."/>
            <person name="Sallet E."/>
            <person name="Schiex T."/>
            <person name="Thomas J."/>
            <person name="Vandecasteele C."/>
            <person name="Vares D."/>
            <person name="Vear F."/>
            <person name="Vautrin S."/>
            <person name="Crespi M."/>
            <person name="Mangin B."/>
            <person name="Burke J.M."/>
            <person name="Salse J."/>
            <person name="Munos S."/>
            <person name="Vincourt P."/>
            <person name="Rieseberg L.H."/>
            <person name="Langlade N.B."/>
        </authorList>
    </citation>
    <scope>NUCLEOTIDE SEQUENCE [LARGE SCALE GENOMIC DNA]</scope>
    <source>
        <strain evidence="3">cv. SF193</strain>
        <tissue evidence="1">Leaves</tissue>
    </source>
</reference>
<reference evidence="1" key="3">
    <citation type="submission" date="2020-06" db="EMBL/GenBank/DDBJ databases">
        <title>Helianthus annuus Genome sequencing and assembly Release 2.</title>
        <authorList>
            <person name="Gouzy J."/>
            <person name="Langlade N."/>
            <person name="Munos S."/>
        </authorList>
    </citation>
    <scope>NUCLEOTIDE SEQUENCE</scope>
    <source>
        <tissue evidence="1">Leaves</tissue>
    </source>
</reference>
<dbReference type="InParanoid" id="A0A251TMV1"/>
<name>A0A251TMV1_HELAN</name>
<dbReference type="AlphaFoldDB" id="A0A251TMV1"/>
<evidence type="ECO:0000313" key="1">
    <source>
        <dbReference type="EMBL" id="KAF5787712.1"/>
    </source>
</evidence>
<dbReference type="Gramene" id="mRNA:HanXRQr2_Chr10g0455941">
    <property type="protein sequence ID" value="CDS:HanXRQr2_Chr10g0455941.1"/>
    <property type="gene ID" value="HanXRQr2_Chr10g0455941"/>
</dbReference>
<dbReference type="EMBL" id="MNCJ02000325">
    <property type="protein sequence ID" value="KAF5787712.1"/>
    <property type="molecule type" value="Genomic_DNA"/>
</dbReference>
<protein>
    <submittedName>
        <fullName evidence="2">Uncharacterized protein</fullName>
    </submittedName>
</protein>
<accession>A0A251TMV1</accession>
<keyword evidence="3" id="KW-1185">Reference proteome</keyword>
<organism evidence="2 3">
    <name type="scientific">Helianthus annuus</name>
    <name type="common">Common sunflower</name>
    <dbReference type="NCBI Taxonomy" id="4232"/>
    <lineage>
        <taxon>Eukaryota</taxon>
        <taxon>Viridiplantae</taxon>
        <taxon>Streptophyta</taxon>
        <taxon>Embryophyta</taxon>
        <taxon>Tracheophyta</taxon>
        <taxon>Spermatophyta</taxon>
        <taxon>Magnoliopsida</taxon>
        <taxon>eudicotyledons</taxon>
        <taxon>Gunneridae</taxon>
        <taxon>Pentapetalae</taxon>
        <taxon>asterids</taxon>
        <taxon>campanulids</taxon>
        <taxon>Asterales</taxon>
        <taxon>Asteraceae</taxon>
        <taxon>Asteroideae</taxon>
        <taxon>Heliantheae alliance</taxon>
        <taxon>Heliantheae</taxon>
        <taxon>Helianthus</taxon>
    </lineage>
</organism>
<reference evidence="2" key="2">
    <citation type="submission" date="2017-02" db="EMBL/GenBank/DDBJ databases">
        <title>Sunflower complete genome.</title>
        <authorList>
            <person name="Langlade N."/>
            <person name="Munos S."/>
        </authorList>
    </citation>
    <scope>NUCLEOTIDE SEQUENCE [LARGE SCALE GENOMIC DNA]</scope>
    <source>
        <tissue evidence="2">Leaves</tissue>
    </source>
</reference>
<dbReference type="EMBL" id="CM007899">
    <property type="protein sequence ID" value="OTG12467.1"/>
    <property type="molecule type" value="Genomic_DNA"/>
</dbReference>
<sequence length="64" mass="7496">MKEMNKVTSDILFDGSSETKRNDIASFGLLACCFQRFCSESLNRFGYGVRHYLFDFYMFGCFFC</sequence>
<evidence type="ECO:0000313" key="2">
    <source>
        <dbReference type="EMBL" id="OTG12467.1"/>
    </source>
</evidence>
<proteinExistence type="predicted"/>
<evidence type="ECO:0000313" key="3">
    <source>
        <dbReference type="Proteomes" id="UP000215914"/>
    </source>
</evidence>